<comment type="caution">
    <text evidence="1">The sequence shown here is derived from an EMBL/GenBank/DDBJ whole genome shotgun (WGS) entry which is preliminary data.</text>
</comment>
<keyword evidence="2" id="KW-1185">Reference proteome</keyword>
<accession>A0ACB7IU88</accession>
<reference evidence="1 2" key="1">
    <citation type="journal article" date="2021" name="Appl. Environ. Microbiol.">
        <title>Genetic linkage and physical mapping for an oyster mushroom Pleurotus cornucopiae and QTL analysis for the trait cap color.</title>
        <authorList>
            <person name="Zhang Y."/>
            <person name="Gao W."/>
            <person name="Sonnenberg A."/>
            <person name="Chen Q."/>
            <person name="Zhang J."/>
            <person name="Huang C."/>
        </authorList>
    </citation>
    <scope>NUCLEOTIDE SEQUENCE [LARGE SCALE GENOMIC DNA]</scope>
    <source>
        <strain evidence="1">CCMSSC00406</strain>
    </source>
</reference>
<dbReference type="EMBL" id="WQMT02000007">
    <property type="protein sequence ID" value="KAG9221083.1"/>
    <property type="molecule type" value="Genomic_DNA"/>
</dbReference>
<dbReference type="Proteomes" id="UP000824881">
    <property type="component" value="Unassembled WGS sequence"/>
</dbReference>
<proteinExistence type="predicted"/>
<name>A0ACB7IU88_PLECO</name>
<organism evidence="1 2">
    <name type="scientific">Pleurotus cornucopiae</name>
    <name type="common">Cornucopia mushroom</name>
    <dbReference type="NCBI Taxonomy" id="5321"/>
    <lineage>
        <taxon>Eukaryota</taxon>
        <taxon>Fungi</taxon>
        <taxon>Dikarya</taxon>
        <taxon>Basidiomycota</taxon>
        <taxon>Agaricomycotina</taxon>
        <taxon>Agaricomycetes</taxon>
        <taxon>Agaricomycetidae</taxon>
        <taxon>Agaricales</taxon>
        <taxon>Pleurotineae</taxon>
        <taxon>Pleurotaceae</taxon>
        <taxon>Pleurotus</taxon>
    </lineage>
</organism>
<sequence length="200" mass="21657">MSSNKSIPDASVLQEASLLEIFDLNGQKVKFGSIFEKESVIAVFIRHFFCGNCQMYVEQLATVKKENLASASAIIVIGCGKWDAIKAYAETTGFSGEIYADPTRELYHKLGMTIGSVKATPAGEERRSYLRGGFWTALGQSLLKGPLSHPTLLGKQGNITQLGGDFILGPGPKCSYASRMQNTADHTEVAELMKLAGVEM</sequence>
<evidence type="ECO:0000313" key="2">
    <source>
        <dbReference type="Proteomes" id="UP000824881"/>
    </source>
</evidence>
<protein>
    <submittedName>
        <fullName evidence="1">Uncharacterized protein</fullName>
    </submittedName>
</protein>
<evidence type="ECO:0000313" key="1">
    <source>
        <dbReference type="EMBL" id="KAG9221083.1"/>
    </source>
</evidence>
<gene>
    <name evidence="1" type="ORF">CCMSSC00406_0005478</name>
</gene>